<proteinExistence type="predicted"/>
<protein>
    <submittedName>
        <fullName evidence="3">PEP-CTERM sorting domain-containing protein</fullName>
    </submittedName>
</protein>
<dbReference type="InterPro" id="IPR013424">
    <property type="entry name" value="Ice-binding_C"/>
</dbReference>
<feature type="chain" id="PRO_5046231736" evidence="1">
    <location>
        <begin position="19"/>
        <end position="232"/>
    </location>
</feature>
<dbReference type="Proteomes" id="UP001205560">
    <property type="component" value="Unassembled WGS sequence"/>
</dbReference>
<evidence type="ECO:0000256" key="1">
    <source>
        <dbReference type="SAM" id="SignalP"/>
    </source>
</evidence>
<dbReference type="NCBIfam" id="TIGR02595">
    <property type="entry name" value="PEP_CTERM"/>
    <property type="match status" value="1"/>
</dbReference>
<comment type="caution">
    <text evidence="3">The sequence shown here is derived from an EMBL/GenBank/DDBJ whole genome shotgun (WGS) entry which is preliminary data.</text>
</comment>
<organism evidence="3 4">
    <name type="scientific">Massilia norwichensis</name>
    <dbReference type="NCBI Taxonomy" id="1442366"/>
    <lineage>
        <taxon>Bacteria</taxon>
        <taxon>Pseudomonadati</taxon>
        <taxon>Pseudomonadota</taxon>
        <taxon>Betaproteobacteria</taxon>
        <taxon>Burkholderiales</taxon>
        <taxon>Oxalobacteraceae</taxon>
        <taxon>Telluria group</taxon>
        <taxon>Massilia</taxon>
    </lineage>
</organism>
<evidence type="ECO:0000259" key="2">
    <source>
        <dbReference type="Pfam" id="PF07589"/>
    </source>
</evidence>
<feature type="domain" description="Ice-binding protein C-terminal" evidence="2">
    <location>
        <begin position="209"/>
        <end position="232"/>
    </location>
</feature>
<reference evidence="3 4" key="1">
    <citation type="submission" date="2022-08" db="EMBL/GenBank/DDBJ databases">
        <title>Reclassification of Massilia species as members of the genera Telluria, Duganella, Pseudoduganella, Mokoshia gen. nov. and Zemynaea gen. nov. using orthogonal and non-orthogonal genome-based approaches.</title>
        <authorList>
            <person name="Bowman J.P."/>
        </authorList>
    </citation>
    <scope>NUCLEOTIDE SEQUENCE [LARGE SCALE GENOMIC DNA]</scope>
    <source>
        <strain evidence="3 4">LMG 28164</strain>
    </source>
</reference>
<name>A0ABT2A4B2_9BURK</name>
<dbReference type="Pfam" id="PF07589">
    <property type="entry name" value="PEP-CTERM"/>
    <property type="match status" value="1"/>
</dbReference>
<dbReference type="RefSeq" id="WP_258844808.1">
    <property type="nucleotide sequence ID" value="NZ_JANUGX010000006.1"/>
</dbReference>
<keyword evidence="4" id="KW-1185">Reference proteome</keyword>
<evidence type="ECO:0000313" key="3">
    <source>
        <dbReference type="EMBL" id="MCS0589043.1"/>
    </source>
</evidence>
<dbReference type="EMBL" id="JANUGX010000006">
    <property type="protein sequence ID" value="MCS0589043.1"/>
    <property type="molecule type" value="Genomic_DNA"/>
</dbReference>
<feature type="signal peptide" evidence="1">
    <location>
        <begin position="1"/>
        <end position="18"/>
    </location>
</feature>
<gene>
    <name evidence="3" type="ORF">NX782_07480</name>
</gene>
<accession>A0ABT2A4B2</accession>
<sequence length="232" mass="23670">MSAMLAALPLGAATPALAQQAAGVTLSQPVYRLVDLAPDDGIAPSLGWSGNAALAYASVYDQEGNEIANSAVDGFGAAGFDNAYAAARANTDGNSASVLLALYSGYGYASANRSFNFTLSPHTQVIFNVDAGLWASPEAPGQSGLTALAELYGSLHGVGNGDWTFATRAQLDQGSQQGTLSVSAISGDAWIDGYLAFNAYAVAESHALPVPEPATSLMLLAGIGLIGLVRRR</sequence>
<evidence type="ECO:0000313" key="4">
    <source>
        <dbReference type="Proteomes" id="UP001205560"/>
    </source>
</evidence>
<keyword evidence="1" id="KW-0732">Signal</keyword>